<dbReference type="KEGG" id="csl:COCSUDRAFT_21583"/>
<dbReference type="GeneID" id="17044266"/>
<evidence type="ECO:0000313" key="8">
    <source>
        <dbReference type="Proteomes" id="UP000007264"/>
    </source>
</evidence>
<keyword evidence="4 6" id="KW-1133">Transmembrane helix</keyword>
<evidence type="ECO:0000256" key="3">
    <source>
        <dbReference type="ARBA" id="ARBA00022692"/>
    </source>
</evidence>
<evidence type="ECO:0000256" key="6">
    <source>
        <dbReference type="RuleBase" id="RU363053"/>
    </source>
</evidence>
<dbReference type="eggNOG" id="KOG1944">
    <property type="taxonomic scope" value="Eukaryota"/>
</dbReference>
<evidence type="ECO:0000313" key="7">
    <source>
        <dbReference type="EMBL" id="EIE26248.1"/>
    </source>
</evidence>
<dbReference type="GO" id="GO:0016020">
    <property type="term" value="C:membrane"/>
    <property type="evidence" value="ECO:0007669"/>
    <property type="project" value="UniProtKB-SubCell"/>
</dbReference>
<feature type="transmembrane region" description="Helical" evidence="6">
    <location>
        <begin position="61"/>
        <end position="81"/>
    </location>
</feature>
<proteinExistence type="inferred from homology"/>
<evidence type="ECO:0000256" key="4">
    <source>
        <dbReference type="ARBA" id="ARBA00022989"/>
    </source>
</evidence>
<keyword evidence="8" id="KW-1185">Reference proteome</keyword>
<dbReference type="RefSeq" id="XP_005650792.1">
    <property type="nucleotide sequence ID" value="XM_005650735.1"/>
</dbReference>
<comment type="subcellular location">
    <subcellularLocation>
        <location evidence="1">Membrane</location>
        <topology evidence="1">Multi-pass membrane protein</topology>
    </subcellularLocation>
</comment>
<evidence type="ECO:0000256" key="2">
    <source>
        <dbReference type="ARBA" id="ARBA00006824"/>
    </source>
</evidence>
<comment type="similarity">
    <text evidence="2 6">Belongs to the peroxisomal membrane protein PXMP2/4 family.</text>
</comment>
<dbReference type="Proteomes" id="UP000007264">
    <property type="component" value="Unassembled WGS sequence"/>
</dbReference>
<protein>
    <submittedName>
        <fullName evidence="7">Uncharacterized protein</fullName>
    </submittedName>
</protein>
<keyword evidence="3 6" id="KW-0812">Transmembrane</keyword>
<evidence type="ECO:0000256" key="5">
    <source>
        <dbReference type="ARBA" id="ARBA00023136"/>
    </source>
</evidence>
<keyword evidence="5 6" id="KW-0472">Membrane</keyword>
<dbReference type="PANTHER" id="PTHR11266">
    <property type="entry name" value="PEROXISOMAL MEMBRANE PROTEIN 2, PXMP2 MPV17"/>
    <property type="match status" value="1"/>
</dbReference>
<dbReference type="EMBL" id="AGSI01000002">
    <property type="protein sequence ID" value="EIE26248.1"/>
    <property type="molecule type" value="Genomic_DNA"/>
</dbReference>
<dbReference type="AlphaFoldDB" id="I0Z6H9"/>
<comment type="caution">
    <text evidence="7">The sequence shown here is derived from an EMBL/GenBank/DDBJ whole genome shotgun (WGS) entry which is preliminary data.</text>
</comment>
<dbReference type="GO" id="GO:0005737">
    <property type="term" value="C:cytoplasm"/>
    <property type="evidence" value="ECO:0007669"/>
    <property type="project" value="TreeGrafter"/>
</dbReference>
<organism evidence="7 8">
    <name type="scientific">Coccomyxa subellipsoidea (strain C-169)</name>
    <name type="common">Green microalga</name>
    <dbReference type="NCBI Taxonomy" id="574566"/>
    <lineage>
        <taxon>Eukaryota</taxon>
        <taxon>Viridiplantae</taxon>
        <taxon>Chlorophyta</taxon>
        <taxon>core chlorophytes</taxon>
        <taxon>Trebouxiophyceae</taxon>
        <taxon>Trebouxiophyceae incertae sedis</taxon>
        <taxon>Coccomyxaceae</taxon>
        <taxon>Coccomyxa</taxon>
        <taxon>Coccomyxa subellipsoidea</taxon>
    </lineage>
</organism>
<dbReference type="InterPro" id="IPR007248">
    <property type="entry name" value="Mpv17_PMP22"/>
</dbReference>
<sequence>MSGALKILGNSLRNVWTAYEHQLHSHPVRTQAITSGALWALGDVFSQKIEGRKKIDFKRSLVTAGYGAVFIGPVGHGWYVALDKFARARFRIGSPAFIATKVVLDEGLFGPIHVLGFFAYMTLAEGGSWEDVKRKCKNDFWSAYAAELVFWPAFQAVNFWKVPVRHQLLAVNLACLLDATFLCWIQQQDDWTKILPGWRGKEATTKKLQDAVSST</sequence>
<comment type="caution">
    <text evidence="6">Lacks conserved residue(s) required for the propagation of feature annotation.</text>
</comment>
<dbReference type="PANTHER" id="PTHR11266:SF17">
    <property type="entry name" value="PROTEIN MPV17"/>
    <property type="match status" value="1"/>
</dbReference>
<name>I0Z6H9_COCSC</name>
<dbReference type="Pfam" id="PF04117">
    <property type="entry name" value="Mpv17_PMP22"/>
    <property type="match status" value="1"/>
</dbReference>
<reference evidence="7 8" key="1">
    <citation type="journal article" date="2012" name="Genome Biol.">
        <title>The genome of the polar eukaryotic microalga coccomyxa subellipsoidea reveals traits of cold adaptation.</title>
        <authorList>
            <person name="Blanc G."/>
            <person name="Agarkova I."/>
            <person name="Grimwood J."/>
            <person name="Kuo A."/>
            <person name="Brueggeman A."/>
            <person name="Dunigan D."/>
            <person name="Gurnon J."/>
            <person name="Ladunga I."/>
            <person name="Lindquist E."/>
            <person name="Lucas S."/>
            <person name="Pangilinan J."/>
            <person name="Proschold T."/>
            <person name="Salamov A."/>
            <person name="Schmutz J."/>
            <person name="Weeks D."/>
            <person name="Yamada T."/>
            <person name="Claverie J.M."/>
            <person name="Grigoriev I."/>
            <person name="Van Etten J."/>
            <person name="Lomsadze A."/>
            <person name="Borodovsky M."/>
        </authorList>
    </citation>
    <scope>NUCLEOTIDE SEQUENCE [LARGE SCALE GENOMIC DNA]</scope>
    <source>
        <strain evidence="7 8">C-169</strain>
    </source>
</reference>
<gene>
    <name evidence="7" type="ORF">COCSUDRAFT_21583</name>
</gene>
<evidence type="ECO:0000256" key="1">
    <source>
        <dbReference type="ARBA" id="ARBA00004141"/>
    </source>
</evidence>
<accession>I0Z6H9</accession>
<dbReference type="OrthoDB" id="10267969at2759"/>